<evidence type="ECO:0000256" key="5">
    <source>
        <dbReference type="ARBA" id="ARBA00023136"/>
    </source>
</evidence>
<feature type="transmembrane region" description="Helical" evidence="6">
    <location>
        <begin position="31"/>
        <end position="51"/>
    </location>
</feature>
<comment type="subcellular location">
    <subcellularLocation>
        <location evidence="1">Membrane</location>
        <topology evidence="1">Multi-pass membrane protein</topology>
    </subcellularLocation>
</comment>
<dbReference type="Pfam" id="PF00892">
    <property type="entry name" value="EamA"/>
    <property type="match status" value="2"/>
</dbReference>
<dbReference type="InterPro" id="IPR037185">
    <property type="entry name" value="EmrE-like"/>
</dbReference>
<feature type="transmembrane region" description="Helical" evidence="6">
    <location>
        <begin position="176"/>
        <end position="197"/>
    </location>
</feature>
<evidence type="ECO:0000256" key="2">
    <source>
        <dbReference type="ARBA" id="ARBA00007362"/>
    </source>
</evidence>
<evidence type="ECO:0000313" key="8">
    <source>
        <dbReference type="EMBL" id="GLS91893.1"/>
    </source>
</evidence>
<sequence>MNVSIAYLSVVLIWSTTPLGIIWSSETVNPMMAVFLRMFLAMIIGTLFLVVMRIHIPTTKQAMKLYSYSTIGVFGGMFWGYMASRYVSSGLMSLIFGLAPIISGLMAQKILNEPKFTPLRWFAFSVSLFGLAIVAWHNISTGSSELIGIAFVLLGVFFFSLSAVMVKSVHINIHPFATTLGALYFSVPLFFMCWLLLDGEINIAQWSAKSIGAIIYMGIFASLIGFLGYFYILQKLNATTVALVTLMTPPLAITLGTLINDEPVGPNLFIGALFVIIGLTLYQVGGRRIKAKQLE</sequence>
<evidence type="ECO:0000256" key="6">
    <source>
        <dbReference type="SAM" id="Phobius"/>
    </source>
</evidence>
<name>A0ABQ6E399_9GAMM</name>
<evidence type="ECO:0000259" key="7">
    <source>
        <dbReference type="Pfam" id="PF00892"/>
    </source>
</evidence>
<dbReference type="RefSeq" id="WP_284204986.1">
    <property type="nucleotide sequence ID" value="NZ_BSPQ01000016.1"/>
</dbReference>
<feature type="transmembrane region" description="Helical" evidence="6">
    <location>
        <begin position="87"/>
        <end position="107"/>
    </location>
</feature>
<dbReference type="InterPro" id="IPR000620">
    <property type="entry name" value="EamA_dom"/>
</dbReference>
<evidence type="ECO:0000256" key="3">
    <source>
        <dbReference type="ARBA" id="ARBA00022692"/>
    </source>
</evidence>
<dbReference type="PANTHER" id="PTHR32322">
    <property type="entry name" value="INNER MEMBRANE TRANSPORTER"/>
    <property type="match status" value="1"/>
</dbReference>
<feature type="transmembrane region" description="Helical" evidence="6">
    <location>
        <begin position="63"/>
        <end position="81"/>
    </location>
</feature>
<dbReference type="InterPro" id="IPR050638">
    <property type="entry name" value="AA-Vitamin_Transporters"/>
</dbReference>
<evidence type="ECO:0000256" key="1">
    <source>
        <dbReference type="ARBA" id="ARBA00004141"/>
    </source>
</evidence>
<feature type="transmembrane region" description="Helical" evidence="6">
    <location>
        <begin position="265"/>
        <end position="284"/>
    </location>
</feature>
<feature type="transmembrane region" description="Helical" evidence="6">
    <location>
        <begin position="240"/>
        <end position="259"/>
    </location>
</feature>
<comment type="similarity">
    <text evidence="2">Belongs to the EamA transporter family.</text>
</comment>
<evidence type="ECO:0000256" key="4">
    <source>
        <dbReference type="ARBA" id="ARBA00022989"/>
    </source>
</evidence>
<feature type="transmembrane region" description="Helical" evidence="6">
    <location>
        <begin position="119"/>
        <end position="139"/>
    </location>
</feature>
<dbReference type="SUPFAM" id="SSF103481">
    <property type="entry name" value="Multidrug resistance efflux transporter EmrE"/>
    <property type="match status" value="2"/>
</dbReference>
<feature type="domain" description="EamA" evidence="7">
    <location>
        <begin position="147"/>
        <end position="281"/>
    </location>
</feature>
<gene>
    <name evidence="8" type="primary">pagO</name>
    <name evidence="8" type="ORF">GCM10007916_29630</name>
</gene>
<accession>A0ABQ6E399</accession>
<comment type="caution">
    <text evidence="8">The sequence shown here is derived from an EMBL/GenBank/DDBJ whole genome shotgun (WGS) entry which is preliminary data.</text>
</comment>
<dbReference type="EMBL" id="BSPQ01000016">
    <property type="protein sequence ID" value="GLS91893.1"/>
    <property type="molecule type" value="Genomic_DNA"/>
</dbReference>
<evidence type="ECO:0000313" key="9">
    <source>
        <dbReference type="Proteomes" id="UP001157353"/>
    </source>
</evidence>
<feature type="transmembrane region" description="Helical" evidence="6">
    <location>
        <begin position="5"/>
        <end position="25"/>
    </location>
</feature>
<keyword evidence="9" id="KW-1185">Reference proteome</keyword>
<feature type="transmembrane region" description="Helical" evidence="6">
    <location>
        <begin position="145"/>
        <end position="164"/>
    </location>
</feature>
<feature type="transmembrane region" description="Helical" evidence="6">
    <location>
        <begin position="213"/>
        <end position="233"/>
    </location>
</feature>
<keyword evidence="3 6" id="KW-0812">Transmembrane</keyword>
<reference evidence="9" key="1">
    <citation type="journal article" date="2019" name="Int. J. Syst. Evol. Microbiol.">
        <title>The Global Catalogue of Microorganisms (GCM) 10K type strain sequencing project: providing services to taxonomists for standard genome sequencing and annotation.</title>
        <authorList>
            <consortium name="The Broad Institute Genomics Platform"/>
            <consortium name="The Broad Institute Genome Sequencing Center for Infectious Disease"/>
            <person name="Wu L."/>
            <person name="Ma J."/>
        </authorList>
    </citation>
    <scope>NUCLEOTIDE SEQUENCE [LARGE SCALE GENOMIC DNA]</scope>
    <source>
        <strain evidence="9">NBRC 103166</strain>
    </source>
</reference>
<keyword evidence="4 6" id="KW-1133">Transmembrane helix</keyword>
<protein>
    <submittedName>
        <fullName evidence="8">Membrane protein</fullName>
    </submittedName>
</protein>
<organism evidence="8 9">
    <name type="scientific">Psychromonas marina</name>
    <dbReference type="NCBI Taxonomy" id="88364"/>
    <lineage>
        <taxon>Bacteria</taxon>
        <taxon>Pseudomonadati</taxon>
        <taxon>Pseudomonadota</taxon>
        <taxon>Gammaproteobacteria</taxon>
        <taxon>Alteromonadales</taxon>
        <taxon>Psychromonadaceae</taxon>
        <taxon>Psychromonas</taxon>
    </lineage>
</organism>
<dbReference type="Proteomes" id="UP001157353">
    <property type="component" value="Unassembled WGS sequence"/>
</dbReference>
<proteinExistence type="inferred from homology"/>
<feature type="domain" description="EamA" evidence="7">
    <location>
        <begin position="6"/>
        <end position="135"/>
    </location>
</feature>
<keyword evidence="5 6" id="KW-0472">Membrane</keyword>
<dbReference type="PANTHER" id="PTHR32322:SF2">
    <property type="entry name" value="EAMA DOMAIN-CONTAINING PROTEIN"/>
    <property type="match status" value="1"/>
</dbReference>